<protein>
    <submittedName>
        <fullName evidence="5">Cold-shock protein</fullName>
    </submittedName>
</protein>
<dbReference type="Proteomes" id="UP000229612">
    <property type="component" value="Unassembled WGS sequence"/>
</dbReference>
<dbReference type="PRINTS" id="PR00050">
    <property type="entry name" value="COLDSHOCK"/>
</dbReference>
<dbReference type="SUPFAM" id="SSF50249">
    <property type="entry name" value="Nucleic acid-binding proteins"/>
    <property type="match status" value="1"/>
</dbReference>
<evidence type="ECO:0000259" key="4">
    <source>
        <dbReference type="PROSITE" id="PS51857"/>
    </source>
</evidence>
<feature type="domain" description="CSD" evidence="4">
    <location>
        <begin position="1"/>
        <end position="64"/>
    </location>
</feature>
<dbReference type="PROSITE" id="PS00352">
    <property type="entry name" value="CSD_1"/>
    <property type="match status" value="1"/>
</dbReference>
<dbReference type="PIRSF" id="PIRSF002599">
    <property type="entry name" value="Cold_shock_A"/>
    <property type="match status" value="1"/>
</dbReference>
<dbReference type="GO" id="GO:0005737">
    <property type="term" value="C:cytoplasm"/>
    <property type="evidence" value="ECO:0007669"/>
    <property type="project" value="UniProtKB-SubCell"/>
</dbReference>
<comment type="caution">
    <text evidence="5">The sequence shown here is derived from an EMBL/GenBank/DDBJ whole genome shotgun (WGS) entry which is preliminary data.</text>
</comment>
<evidence type="ECO:0000256" key="1">
    <source>
        <dbReference type="ARBA" id="ARBA00004496"/>
    </source>
</evidence>
<dbReference type="AlphaFoldDB" id="A0A2H0UH50"/>
<dbReference type="InterPro" id="IPR019844">
    <property type="entry name" value="CSD_CS"/>
</dbReference>
<accession>A0A2H0UH50</accession>
<evidence type="ECO:0000313" key="6">
    <source>
        <dbReference type="Proteomes" id="UP000229612"/>
    </source>
</evidence>
<name>A0A2H0UH50_9BACT</name>
<dbReference type="PANTHER" id="PTHR11544">
    <property type="entry name" value="COLD SHOCK DOMAIN CONTAINING PROTEINS"/>
    <property type="match status" value="1"/>
</dbReference>
<dbReference type="GO" id="GO:0003676">
    <property type="term" value="F:nucleic acid binding"/>
    <property type="evidence" value="ECO:0007669"/>
    <property type="project" value="InterPro"/>
</dbReference>
<dbReference type="InterPro" id="IPR002059">
    <property type="entry name" value="CSP_DNA-bd"/>
</dbReference>
<reference evidence="6" key="1">
    <citation type="submission" date="2017-09" db="EMBL/GenBank/DDBJ databases">
        <title>Depth-based differentiation of microbial function through sediment-hosted aquifers and enrichment of novel symbionts in the deep terrestrial subsurface.</title>
        <authorList>
            <person name="Probst A.J."/>
            <person name="Ladd B."/>
            <person name="Jarett J.K."/>
            <person name="Geller-Mcgrath D.E."/>
            <person name="Sieber C.M.K."/>
            <person name="Emerson J.B."/>
            <person name="Anantharaman K."/>
            <person name="Thomas B.C."/>
            <person name="Malmstrom R."/>
            <person name="Stieglmeier M."/>
            <person name="Klingl A."/>
            <person name="Woyke T."/>
            <person name="Ryan C.M."/>
            <person name="Banfield J.F."/>
        </authorList>
    </citation>
    <scope>NUCLEOTIDE SEQUENCE [LARGE SCALE GENOMIC DNA]</scope>
</reference>
<keyword evidence="2" id="KW-0963">Cytoplasm</keyword>
<dbReference type="InterPro" id="IPR012340">
    <property type="entry name" value="NA-bd_OB-fold"/>
</dbReference>
<gene>
    <name evidence="5" type="ORF">COU14_02720</name>
</gene>
<dbReference type="InterPro" id="IPR011129">
    <property type="entry name" value="CSD"/>
</dbReference>
<dbReference type="PROSITE" id="PS51857">
    <property type="entry name" value="CSD_2"/>
    <property type="match status" value="1"/>
</dbReference>
<dbReference type="EMBL" id="PFBG01000030">
    <property type="protein sequence ID" value="PIR85744.1"/>
    <property type="molecule type" value="Genomic_DNA"/>
</dbReference>
<dbReference type="CDD" id="cd04458">
    <property type="entry name" value="CSP_CDS"/>
    <property type="match status" value="1"/>
</dbReference>
<dbReference type="SMART" id="SM00357">
    <property type="entry name" value="CSP"/>
    <property type="match status" value="1"/>
</dbReference>
<dbReference type="Gene3D" id="2.40.50.140">
    <property type="entry name" value="Nucleic acid-binding proteins"/>
    <property type="match status" value="1"/>
</dbReference>
<sequence length="65" mass="7216">MTGTIARLTDRGFGFIKPDQGDKDVFFHARSLVEIMYDDLREGEAVTFDVEEGPKGPSAINVKRA</sequence>
<organism evidence="5 6">
    <name type="scientific">Candidatus Kaiserbacteria bacterium CG10_big_fil_rev_8_21_14_0_10_44_10</name>
    <dbReference type="NCBI Taxonomy" id="1974606"/>
    <lineage>
        <taxon>Bacteria</taxon>
        <taxon>Candidatus Kaiseribacteriota</taxon>
    </lineage>
</organism>
<proteinExistence type="predicted"/>
<dbReference type="Pfam" id="PF00313">
    <property type="entry name" value="CSD"/>
    <property type="match status" value="1"/>
</dbReference>
<comment type="subcellular location">
    <subcellularLocation>
        <location evidence="1 3">Cytoplasm</location>
    </subcellularLocation>
</comment>
<evidence type="ECO:0000256" key="2">
    <source>
        <dbReference type="ARBA" id="ARBA00022490"/>
    </source>
</evidence>
<dbReference type="InterPro" id="IPR012156">
    <property type="entry name" value="Cold_shock_CspA"/>
</dbReference>
<evidence type="ECO:0000313" key="5">
    <source>
        <dbReference type="EMBL" id="PIR85744.1"/>
    </source>
</evidence>
<dbReference type="InterPro" id="IPR050181">
    <property type="entry name" value="Cold_shock_domain"/>
</dbReference>
<evidence type="ECO:0000256" key="3">
    <source>
        <dbReference type="RuleBase" id="RU000408"/>
    </source>
</evidence>